<sequence>MEEVPAHVHSGPIVPDVLTRQHEHKFGLIWGGDRETSITNLQCRRFGINLFRAYNRAPCKLIDIIDRTGLGRTSVHGSFRGCTTDRGSPSPTLDLGLVKYFYIAASATLAVYPDPLAPLGKKTTRLTPSDWP</sequence>
<gene>
    <name evidence="1" type="ORF">M9H77_29972</name>
</gene>
<reference evidence="2" key="1">
    <citation type="journal article" date="2023" name="Nat. Plants">
        <title>Single-cell RNA sequencing provides a high-resolution roadmap for understanding the multicellular compartmentation of specialized metabolism.</title>
        <authorList>
            <person name="Sun S."/>
            <person name="Shen X."/>
            <person name="Li Y."/>
            <person name="Li Y."/>
            <person name="Wang S."/>
            <person name="Li R."/>
            <person name="Zhang H."/>
            <person name="Shen G."/>
            <person name="Guo B."/>
            <person name="Wei J."/>
            <person name="Xu J."/>
            <person name="St-Pierre B."/>
            <person name="Chen S."/>
            <person name="Sun C."/>
        </authorList>
    </citation>
    <scope>NUCLEOTIDE SEQUENCE [LARGE SCALE GENOMIC DNA]</scope>
</reference>
<evidence type="ECO:0000313" key="1">
    <source>
        <dbReference type="EMBL" id="KAI5652785.1"/>
    </source>
</evidence>
<dbReference type="Proteomes" id="UP001060085">
    <property type="component" value="Linkage Group LG07"/>
</dbReference>
<name>A0ACB9ZWZ7_CATRO</name>
<accession>A0ACB9ZWZ7</accession>
<organism evidence="1 2">
    <name type="scientific">Catharanthus roseus</name>
    <name type="common">Madagascar periwinkle</name>
    <name type="synonym">Vinca rosea</name>
    <dbReference type="NCBI Taxonomy" id="4058"/>
    <lineage>
        <taxon>Eukaryota</taxon>
        <taxon>Viridiplantae</taxon>
        <taxon>Streptophyta</taxon>
        <taxon>Embryophyta</taxon>
        <taxon>Tracheophyta</taxon>
        <taxon>Spermatophyta</taxon>
        <taxon>Magnoliopsida</taxon>
        <taxon>eudicotyledons</taxon>
        <taxon>Gunneridae</taxon>
        <taxon>Pentapetalae</taxon>
        <taxon>asterids</taxon>
        <taxon>lamiids</taxon>
        <taxon>Gentianales</taxon>
        <taxon>Apocynaceae</taxon>
        <taxon>Rauvolfioideae</taxon>
        <taxon>Vinceae</taxon>
        <taxon>Catharanthinae</taxon>
        <taxon>Catharanthus</taxon>
    </lineage>
</organism>
<proteinExistence type="predicted"/>
<dbReference type="EMBL" id="CM044707">
    <property type="protein sequence ID" value="KAI5652785.1"/>
    <property type="molecule type" value="Genomic_DNA"/>
</dbReference>
<evidence type="ECO:0000313" key="2">
    <source>
        <dbReference type="Proteomes" id="UP001060085"/>
    </source>
</evidence>
<comment type="caution">
    <text evidence="1">The sequence shown here is derived from an EMBL/GenBank/DDBJ whole genome shotgun (WGS) entry which is preliminary data.</text>
</comment>
<keyword evidence="2" id="KW-1185">Reference proteome</keyword>
<protein>
    <submittedName>
        <fullName evidence="1">Uncharacterized protein</fullName>
    </submittedName>
</protein>